<gene>
    <name evidence="5" type="ORF">PYX00_004629</name>
</gene>
<dbReference type="SUPFAM" id="SSF141091">
    <property type="entry name" value="L21p-like"/>
    <property type="match status" value="1"/>
</dbReference>
<dbReference type="GO" id="GO:0003723">
    <property type="term" value="F:RNA binding"/>
    <property type="evidence" value="ECO:0007669"/>
    <property type="project" value="InterPro"/>
</dbReference>
<dbReference type="AlphaFoldDB" id="A0AAW2I5T7"/>
<protein>
    <recommendedName>
        <fullName evidence="4">Large ribosomal subunit protein bL21m</fullName>
    </recommendedName>
</protein>
<keyword evidence="2" id="KW-0689">Ribosomal protein</keyword>
<evidence type="ECO:0000256" key="3">
    <source>
        <dbReference type="ARBA" id="ARBA00023274"/>
    </source>
</evidence>
<evidence type="ECO:0000256" key="2">
    <source>
        <dbReference type="ARBA" id="ARBA00022980"/>
    </source>
</evidence>
<evidence type="ECO:0000256" key="1">
    <source>
        <dbReference type="ARBA" id="ARBA00008563"/>
    </source>
</evidence>
<keyword evidence="3" id="KW-0687">Ribonucleoprotein</keyword>
<comment type="similarity">
    <text evidence="1">Belongs to the bacterial ribosomal protein bL21 family.</text>
</comment>
<evidence type="ECO:0000313" key="5">
    <source>
        <dbReference type="EMBL" id="KAL0277291.1"/>
    </source>
</evidence>
<dbReference type="InterPro" id="IPR036164">
    <property type="entry name" value="bL21-like_sf"/>
</dbReference>
<organism evidence="5">
    <name type="scientific">Menopon gallinae</name>
    <name type="common">poultry shaft louse</name>
    <dbReference type="NCBI Taxonomy" id="328185"/>
    <lineage>
        <taxon>Eukaryota</taxon>
        <taxon>Metazoa</taxon>
        <taxon>Ecdysozoa</taxon>
        <taxon>Arthropoda</taxon>
        <taxon>Hexapoda</taxon>
        <taxon>Insecta</taxon>
        <taxon>Pterygota</taxon>
        <taxon>Neoptera</taxon>
        <taxon>Paraneoptera</taxon>
        <taxon>Psocodea</taxon>
        <taxon>Troctomorpha</taxon>
        <taxon>Phthiraptera</taxon>
        <taxon>Amblycera</taxon>
        <taxon>Menoponidae</taxon>
        <taxon>Menopon</taxon>
    </lineage>
</organism>
<name>A0AAW2I5T7_9NEOP</name>
<dbReference type="GO" id="GO:0005762">
    <property type="term" value="C:mitochondrial large ribosomal subunit"/>
    <property type="evidence" value="ECO:0007669"/>
    <property type="project" value="TreeGrafter"/>
</dbReference>
<accession>A0AAW2I5T7</accession>
<dbReference type="EMBL" id="JARGDH010000002">
    <property type="protein sequence ID" value="KAL0277291.1"/>
    <property type="molecule type" value="Genomic_DNA"/>
</dbReference>
<dbReference type="GO" id="GO:0006412">
    <property type="term" value="P:translation"/>
    <property type="evidence" value="ECO:0007669"/>
    <property type="project" value="InterPro"/>
</dbReference>
<dbReference type="PANTHER" id="PTHR21349">
    <property type="entry name" value="50S RIBOSOMAL PROTEIN L21"/>
    <property type="match status" value="1"/>
</dbReference>
<dbReference type="PANTHER" id="PTHR21349:SF0">
    <property type="entry name" value="LARGE RIBOSOMAL SUBUNIT PROTEIN BL21M"/>
    <property type="match status" value="1"/>
</dbReference>
<dbReference type="GO" id="GO:0003735">
    <property type="term" value="F:structural constituent of ribosome"/>
    <property type="evidence" value="ECO:0007669"/>
    <property type="project" value="InterPro"/>
</dbReference>
<dbReference type="InterPro" id="IPR028909">
    <property type="entry name" value="bL21-like"/>
</dbReference>
<dbReference type="NCBIfam" id="TIGR00061">
    <property type="entry name" value="L21"/>
    <property type="match status" value="1"/>
</dbReference>
<proteinExistence type="inferred from homology"/>
<dbReference type="Pfam" id="PF00829">
    <property type="entry name" value="Ribosomal_L21p"/>
    <property type="match status" value="1"/>
</dbReference>
<reference evidence="5" key="1">
    <citation type="journal article" date="2024" name="Gigascience">
        <title>Chromosome-level genome of the poultry shaft louse Menopon gallinae provides insight into the host-switching and adaptive evolution of parasitic lice.</title>
        <authorList>
            <person name="Xu Y."/>
            <person name="Ma L."/>
            <person name="Liu S."/>
            <person name="Liang Y."/>
            <person name="Liu Q."/>
            <person name="He Z."/>
            <person name="Tian L."/>
            <person name="Duan Y."/>
            <person name="Cai W."/>
            <person name="Li H."/>
            <person name="Song F."/>
        </authorList>
    </citation>
    <scope>NUCLEOTIDE SEQUENCE</scope>
    <source>
        <strain evidence="5">Cailab_2023a</strain>
    </source>
</reference>
<dbReference type="HAMAP" id="MF_01363">
    <property type="entry name" value="Ribosomal_bL21"/>
    <property type="match status" value="1"/>
</dbReference>
<evidence type="ECO:0000256" key="4">
    <source>
        <dbReference type="ARBA" id="ARBA00044129"/>
    </source>
</evidence>
<comment type="caution">
    <text evidence="5">The sequence shown here is derived from an EMBL/GenBank/DDBJ whole genome shotgun (WGS) entry which is preliminary data.</text>
</comment>
<sequence>MLTGPCAKLFSLVRFGHQTVLPEKDEEEIRETKDVIEKVNNEIHNKTHGRLFAVVQVCGKQFKVTDEDLIVVDGYWPPTVGDKIRLEKVLLVGSKNFTLIGRPLLPQDQVSVYATIIEKTMTPTILWFAMRRRKRYKKTRLYRIPQTFIRINSIDVNLGVNEIGDVDGLRDRIFQWSE</sequence>
<dbReference type="InterPro" id="IPR001787">
    <property type="entry name" value="Ribosomal_bL21"/>
</dbReference>